<organism evidence="1 2">
    <name type="scientific">Candidatus Yanofskybacteria bacterium RIFCSPHIGHO2_01_FULL_48_25b</name>
    <dbReference type="NCBI Taxonomy" id="1802672"/>
    <lineage>
        <taxon>Bacteria</taxon>
        <taxon>Candidatus Yanofskyibacteriota</taxon>
    </lineage>
</organism>
<protein>
    <submittedName>
        <fullName evidence="1">Uncharacterized protein</fullName>
    </submittedName>
</protein>
<evidence type="ECO:0000313" key="2">
    <source>
        <dbReference type="Proteomes" id="UP000177605"/>
    </source>
</evidence>
<gene>
    <name evidence="1" type="ORF">A2669_02830</name>
</gene>
<sequence>MQLVSLRNSDGISGNFFLGTGSIGTTQYYFFHKEAGRGYRPGKVEVADNVVVFEEKRQNGELRAYTYQFVNPSLRWVAKDRKSQKYEFVIPEGSLKKNFVLQ</sequence>
<proteinExistence type="predicted"/>
<dbReference type="AlphaFoldDB" id="A0A1F8F0B8"/>
<dbReference type="EMBL" id="MGJM01000013">
    <property type="protein sequence ID" value="OGN06553.1"/>
    <property type="molecule type" value="Genomic_DNA"/>
</dbReference>
<evidence type="ECO:0000313" key="1">
    <source>
        <dbReference type="EMBL" id="OGN06553.1"/>
    </source>
</evidence>
<name>A0A1F8F0B8_9BACT</name>
<reference evidence="1 2" key="1">
    <citation type="journal article" date="2016" name="Nat. Commun.">
        <title>Thousands of microbial genomes shed light on interconnected biogeochemical processes in an aquifer system.</title>
        <authorList>
            <person name="Anantharaman K."/>
            <person name="Brown C.T."/>
            <person name="Hug L.A."/>
            <person name="Sharon I."/>
            <person name="Castelle C.J."/>
            <person name="Probst A.J."/>
            <person name="Thomas B.C."/>
            <person name="Singh A."/>
            <person name="Wilkins M.J."/>
            <person name="Karaoz U."/>
            <person name="Brodie E.L."/>
            <person name="Williams K.H."/>
            <person name="Hubbard S.S."/>
            <person name="Banfield J.F."/>
        </authorList>
    </citation>
    <scope>NUCLEOTIDE SEQUENCE [LARGE SCALE GENOMIC DNA]</scope>
</reference>
<accession>A0A1F8F0B8</accession>
<dbReference type="Proteomes" id="UP000177605">
    <property type="component" value="Unassembled WGS sequence"/>
</dbReference>
<comment type="caution">
    <text evidence="1">The sequence shown here is derived from an EMBL/GenBank/DDBJ whole genome shotgun (WGS) entry which is preliminary data.</text>
</comment>